<evidence type="ECO:0000259" key="2">
    <source>
        <dbReference type="Pfam" id="PF09792"/>
    </source>
</evidence>
<dbReference type="OrthoDB" id="5356630at2759"/>
<proteinExistence type="predicted"/>
<dbReference type="Pfam" id="PF09792">
    <property type="entry name" value="But2"/>
    <property type="match status" value="1"/>
</dbReference>
<gene>
    <name evidence="3" type="ORF">G7Z17_g2883</name>
</gene>
<protein>
    <recommendedName>
        <fullName evidence="2">Ubiquitin 3 binding protein But2 C-terminal domain-containing protein</fullName>
    </recommendedName>
</protein>
<evidence type="ECO:0000313" key="4">
    <source>
        <dbReference type="Proteomes" id="UP000722485"/>
    </source>
</evidence>
<name>A0A9P5HGW5_9HYPO</name>
<dbReference type="AlphaFoldDB" id="A0A9P5HGW5"/>
<feature type="chain" id="PRO_5040251774" description="Ubiquitin 3 binding protein But2 C-terminal domain-containing protein" evidence="1">
    <location>
        <begin position="24"/>
        <end position="187"/>
    </location>
</feature>
<evidence type="ECO:0000256" key="1">
    <source>
        <dbReference type="SAM" id="SignalP"/>
    </source>
</evidence>
<dbReference type="EMBL" id="JAANBB010000032">
    <property type="protein sequence ID" value="KAF7554460.1"/>
    <property type="molecule type" value="Genomic_DNA"/>
</dbReference>
<sequence length="187" mass="20121">MLFKTMFATVVAAVSALAAPLEARDSTTQSHFGPSAFWAYNVRTGAIESHKRGVVSKFDANKGNDITALLTFTYPAASAGKQCQFAFYLNSGGNFHGSGKLDLYSSNSAAPGPTTGWGPGNQRNKHLGRLSIVRGKDATWDATYNAYLTKKTPCKPPGTVEAFELVGVYDNDFVSWHPNGAGPRIFY</sequence>
<comment type="caution">
    <text evidence="3">The sequence shown here is derived from an EMBL/GenBank/DDBJ whole genome shotgun (WGS) entry which is preliminary data.</text>
</comment>
<organism evidence="3 4">
    <name type="scientific">Cylindrodendrum hubeiense</name>
    <dbReference type="NCBI Taxonomy" id="595255"/>
    <lineage>
        <taxon>Eukaryota</taxon>
        <taxon>Fungi</taxon>
        <taxon>Dikarya</taxon>
        <taxon>Ascomycota</taxon>
        <taxon>Pezizomycotina</taxon>
        <taxon>Sordariomycetes</taxon>
        <taxon>Hypocreomycetidae</taxon>
        <taxon>Hypocreales</taxon>
        <taxon>Nectriaceae</taxon>
        <taxon>Cylindrodendrum</taxon>
    </lineage>
</organism>
<reference evidence="3" key="1">
    <citation type="submission" date="2020-03" db="EMBL/GenBank/DDBJ databases">
        <title>Draft Genome Sequence of Cylindrodendrum hubeiense.</title>
        <authorList>
            <person name="Buettner E."/>
            <person name="Kellner H."/>
        </authorList>
    </citation>
    <scope>NUCLEOTIDE SEQUENCE</scope>
    <source>
        <strain evidence="3">IHI 201604</strain>
    </source>
</reference>
<dbReference type="InterPro" id="IPR018620">
    <property type="entry name" value="Ubiquitin3-bd_protein_But2_C"/>
</dbReference>
<evidence type="ECO:0000313" key="3">
    <source>
        <dbReference type="EMBL" id="KAF7554460.1"/>
    </source>
</evidence>
<accession>A0A9P5HGW5</accession>
<keyword evidence="4" id="KW-1185">Reference proteome</keyword>
<dbReference type="Proteomes" id="UP000722485">
    <property type="component" value="Unassembled WGS sequence"/>
</dbReference>
<feature type="signal peptide" evidence="1">
    <location>
        <begin position="1"/>
        <end position="23"/>
    </location>
</feature>
<feature type="domain" description="Ubiquitin 3 binding protein But2 C-terminal" evidence="2">
    <location>
        <begin position="53"/>
        <end position="172"/>
    </location>
</feature>
<keyword evidence="1" id="KW-0732">Signal</keyword>